<feature type="domain" description="SLH" evidence="2">
    <location>
        <begin position="146"/>
        <end position="204"/>
    </location>
</feature>
<dbReference type="EMBL" id="MASJ01000023">
    <property type="protein sequence ID" value="OCS84693.1"/>
    <property type="molecule type" value="Genomic_DNA"/>
</dbReference>
<keyword evidence="4" id="KW-1185">Reference proteome</keyword>
<dbReference type="PROSITE" id="PS51272">
    <property type="entry name" value="SLH"/>
    <property type="match status" value="2"/>
</dbReference>
<dbReference type="AlphaFoldDB" id="A0A1C0YC35"/>
<sequence length="377" mass="42482">MKKTLTAMLLTGALLLPTPTLANSPYKDVSNYTHTHIVNRIVSSHIMEPISTTHFGISQPVTRGDVAAYIQNAYKLYAVRPAKQFVDVPASHPQAAAIQALYRAGIVDGSSTTGKFRPDDKITRAHVAKIFTNLLKLTPQTTNAFSDVALSNPNNTHIGALVQKGIVTGYPNGQFRPNAPVSRMQLATFIYRSLYGMEPQKPVAVKRITSNFDYAPTKLKAANYTDLPRSDYRHHFYTQFMSNGNNIVKEFGLIYDVYEEWIYVGQDGTDAWGYYMDLRGLEDGKPQERMREMYGTHYHHTLTAYFEDRVYVNNVLFKDVVKVAEKELYTVDSDGSIMSPEYDGVHTIYYFKKGYGLLKVTNGEGDSLFEIGSYTLR</sequence>
<reference evidence="3 4" key="1">
    <citation type="submission" date="2016-07" db="EMBL/GenBank/DDBJ databases">
        <title>Caryophanon tenue genome sequencing.</title>
        <authorList>
            <person name="Verma A."/>
            <person name="Pal Y."/>
            <person name="Krishnamurthi S."/>
        </authorList>
    </citation>
    <scope>NUCLEOTIDE SEQUENCE [LARGE SCALE GENOMIC DNA]</scope>
    <source>
        <strain evidence="3 4">DSM 14152</strain>
    </source>
</reference>
<comment type="caution">
    <text evidence="3">The sequence shown here is derived from an EMBL/GenBank/DDBJ whole genome shotgun (WGS) entry which is preliminary data.</text>
</comment>
<proteinExistence type="predicted"/>
<accession>A0A1C0YC35</accession>
<dbReference type="InterPro" id="IPR001119">
    <property type="entry name" value="SLH_dom"/>
</dbReference>
<evidence type="ECO:0000313" key="3">
    <source>
        <dbReference type="EMBL" id="OCS84693.1"/>
    </source>
</evidence>
<protein>
    <recommendedName>
        <fullName evidence="2">SLH domain-containing protein</fullName>
    </recommendedName>
</protein>
<feature type="domain" description="SLH" evidence="2">
    <location>
        <begin position="81"/>
        <end position="145"/>
    </location>
</feature>
<evidence type="ECO:0000313" key="4">
    <source>
        <dbReference type="Proteomes" id="UP000093199"/>
    </source>
</evidence>
<dbReference type="InterPro" id="IPR051465">
    <property type="entry name" value="Cell_Envelope_Struct_Comp"/>
</dbReference>
<dbReference type="RefSeq" id="WP_066545971.1">
    <property type="nucleotide sequence ID" value="NZ_MASJ01000023.1"/>
</dbReference>
<feature type="signal peptide" evidence="1">
    <location>
        <begin position="1"/>
        <end position="22"/>
    </location>
</feature>
<dbReference type="PANTHER" id="PTHR43308">
    <property type="entry name" value="OUTER MEMBRANE PROTEIN ALPHA-RELATED"/>
    <property type="match status" value="1"/>
</dbReference>
<keyword evidence="1" id="KW-0732">Signal</keyword>
<dbReference type="Proteomes" id="UP000093199">
    <property type="component" value="Unassembled WGS sequence"/>
</dbReference>
<name>A0A1C0YC35_9BACL</name>
<dbReference type="STRING" id="33978.A6M13_03715"/>
<dbReference type="Pfam" id="PF00395">
    <property type="entry name" value="SLH"/>
    <property type="match status" value="2"/>
</dbReference>
<dbReference type="OrthoDB" id="5845122at2"/>
<evidence type="ECO:0000259" key="2">
    <source>
        <dbReference type="PROSITE" id="PS51272"/>
    </source>
</evidence>
<evidence type="ECO:0000256" key="1">
    <source>
        <dbReference type="SAM" id="SignalP"/>
    </source>
</evidence>
<feature type="chain" id="PRO_5008649028" description="SLH domain-containing protein" evidence="1">
    <location>
        <begin position="23"/>
        <end position="377"/>
    </location>
</feature>
<organism evidence="3 4">
    <name type="scientific">Caryophanon tenue</name>
    <dbReference type="NCBI Taxonomy" id="33978"/>
    <lineage>
        <taxon>Bacteria</taxon>
        <taxon>Bacillati</taxon>
        <taxon>Bacillota</taxon>
        <taxon>Bacilli</taxon>
        <taxon>Bacillales</taxon>
        <taxon>Caryophanaceae</taxon>
        <taxon>Caryophanon</taxon>
    </lineage>
</organism>
<dbReference type="PANTHER" id="PTHR43308:SF5">
    <property type="entry name" value="S-LAYER PROTEIN _ PEPTIDOGLYCAN ENDO-BETA-N-ACETYLGLUCOSAMINIDASE"/>
    <property type="match status" value="1"/>
</dbReference>
<gene>
    <name evidence="3" type="ORF">A6M13_03715</name>
</gene>